<sequence length="106" mass="11731">MAKILSIVMSGEKAKIKMALNFTSEMLKQGKDVKLMFWGPSEGVIAEDAELQEGLKKVSEVLHPLACINFARNNNLEEKLKGKVDLQPIGKYIAESVDDGYSILSF</sequence>
<dbReference type="Proteomes" id="UP000197679">
    <property type="component" value="Chromosome"/>
</dbReference>
<name>A0A218NMK5_9ARCH</name>
<reference evidence="1 2" key="1">
    <citation type="journal article" date="2017" name="Nat. Commun.">
        <title>'ARMAN' archaea depend on association with euryarchaeal host in culture and in situ.</title>
        <authorList>
            <person name="Golyshina O."/>
            <person name="Toshchakov S."/>
            <person name="Makarova K."/>
            <person name="Gavrilov S."/>
            <person name="Korzhenkov A."/>
            <person name="La Cono V."/>
            <person name="Arcadi E."/>
            <person name="Nechitaylo T."/>
            <person name="Ferrer M."/>
            <person name="Kublanov I."/>
            <person name="Wolf Y."/>
            <person name="Yakimov M."/>
            <person name="Golyshin P."/>
            <person name="Slesarev A."/>
            <person name="Kozyavkin S."/>
        </authorList>
    </citation>
    <scope>NUCLEOTIDE SEQUENCE [LARGE SCALE GENOMIC DNA]</scope>
    <source>
        <strain evidence="1 2">Mia14</strain>
    </source>
</reference>
<protein>
    <submittedName>
        <fullName evidence="1">DrsE family protein</fullName>
    </submittedName>
</protein>
<gene>
    <name evidence="1" type="ORF">Mia14_0388</name>
</gene>
<dbReference type="InterPro" id="IPR027396">
    <property type="entry name" value="DsrEFH-like"/>
</dbReference>
<keyword evidence="2" id="KW-1185">Reference proteome</keyword>
<dbReference type="OrthoDB" id="41780at2157"/>
<proteinExistence type="predicted"/>
<dbReference type="EMBL" id="CP019964">
    <property type="protein sequence ID" value="ASI13710.1"/>
    <property type="molecule type" value="Genomic_DNA"/>
</dbReference>
<organism evidence="1 2">
    <name type="scientific">Candidatus Mancarchaeum acidiphilum</name>
    <dbReference type="NCBI Taxonomy" id="1920749"/>
    <lineage>
        <taxon>Archaea</taxon>
        <taxon>Candidatus Micrarchaeota</taxon>
        <taxon>Candidatus Mancarchaeum</taxon>
    </lineage>
</organism>
<dbReference type="RefSeq" id="WP_088819874.1">
    <property type="nucleotide sequence ID" value="NZ_CP019964.1"/>
</dbReference>
<dbReference type="KEGG" id="marh:Mia14_0388"/>
<dbReference type="AlphaFoldDB" id="A0A218NMK5"/>
<accession>A0A218NMK5</accession>
<evidence type="ECO:0000313" key="1">
    <source>
        <dbReference type="EMBL" id="ASI13710.1"/>
    </source>
</evidence>
<evidence type="ECO:0000313" key="2">
    <source>
        <dbReference type="Proteomes" id="UP000197679"/>
    </source>
</evidence>
<dbReference type="GeneID" id="33313944"/>
<dbReference type="Gene3D" id="3.40.1260.10">
    <property type="entry name" value="DsrEFH-like"/>
    <property type="match status" value="1"/>
</dbReference>
<dbReference type="SUPFAM" id="SSF75169">
    <property type="entry name" value="DsrEFH-like"/>
    <property type="match status" value="1"/>
</dbReference>